<protein>
    <submittedName>
        <fullName evidence="1">Major facilitator superfamily domain-containing protein</fullName>
    </submittedName>
</protein>
<evidence type="ECO:0000313" key="1">
    <source>
        <dbReference type="EMBL" id="KAK9235303.1"/>
    </source>
</evidence>
<gene>
    <name evidence="1" type="ORF">V1525DRAFT_410444</name>
</gene>
<name>A0ACC3SUG1_LIPKO</name>
<organism evidence="1 2">
    <name type="scientific">Lipomyces kononenkoae</name>
    <name type="common">Yeast</name>
    <dbReference type="NCBI Taxonomy" id="34357"/>
    <lineage>
        <taxon>Eukaryota</taxon>
        <taxon>Fungi</taxon>
        <taxon>Dikarya</taxon>
        <taxon>Ascomycota</taxon>
        <taxon>Saccharomycotina</taxon>
        <taxon>Lipomycetes</taxon>
        <taxon>Lipomycetales</taxon>
        <taxon>Lipomycetaceae</taxon>
        <taxon>Lipomyces</taxon>
    </lineage>
</organism>
<dbReference type="EMBL" id="MU971422">
    <property type="protein sequence ID" value="KAK9235303.1"/>
    <property type="molecule type" value="Genomic_DNA"/>
</dbReference>
<dbReference type="Proteomes" id="UP001433508">
    <property type="component" value="Unassembled WGS sequence"/>
</dbReference>
<evidence type="ECO:0000313" key="2">
    <source>
        <dbReference type="Proteomes" id="UP001433508"/>
    </source>
</evidence>
<reference evidence="2" key="1">
    <citation type="journal article" date="2024" name="Front. Bioeng. Biotechnol.">
        <title>Genome-scale model development and genomic sequencing of the oleaginous clade Lipomyces.</title>
        <authorList>
            <person name="Czajka J.J."/>
            <person name="Han Y."/>
            <person name="Kim J."/>
            <person name="Mondo S.J."/>
            <person name="Hofstad B.A."/>
            <person name="Robles A."/>
            <person name="Haridas S."/>
            <person name="Riley R."/>
            <person name="LaButti K."/>
            <person name="Pangilinan J."/>
            <person name="Andreopoulos W."/>
            <person name="Lipzen A."/>
            <person name="Yan J."/>
            <person name="Wang M."/>
            <person name="Ng V."/>
            <person name="Grigoriev I.V."/>
            <person name="Spatafora J.W."/>
            <person name="Magnuson J.K."/>
            <person name="Baker S.E."/>
            <person name="Pomraning K.R."/>
        </authorList>
    </citation>
    <scope>NUCLEOTIDE SEQUENCE [LARGE SCALE GENOMIC DNA]</scope>
    <source>
        <strain evidence="2">CBS 7786</strain>
    </source>
</reference>
<proteinExistence type="predicted"/>
<sequence length="258" mass="28997">GGFIGDTVDWRWIYYVMLIFTGAVYALVCFTIPETYAPEILKRRAKKLRKETGDNSYVTDLERSPRPLGQMIAVNLYRPIVLLFGELIVFLITIYMSVIYGLLYMFFFAYPVVFGEGKNFKNGPIGLMFIPIAVGVIVSALIAPFVNRHYVRMVAKYNGRPPAEVRLIPMMFACWATPIGLFIFAWTSYSRLSWVGPCLAGFPCGLGFCLLYNSANKLPGRLIPTPRCFGSRSKCVHAVNLACGRGSFHDPDVSQTRK</sequence>
<accession>A0ACC3SUG1</accession>
<feature type="non-terminal residue" evidence="1">
    <location>
        <position position="1"/>
    </location>
</feature>
<comment type="caution">
    <text evidence="1">The sequence shown here is derived from an EMBL/GenBank/DDBJ whole genome shotgun (WGS) entry which is preliminary data.</text>
</comment>
<keyword evidence="2" id="KW-1185">Reference proteome</keyword>